<feature type="signal peptide" evidence="1">
    <location>
        <begin position="1"/>
        <end position="18"/>
    </location>
</feature>
<dbReference type="EMBL" id="BMYR01000026">
    <property type="protein sequence ID" value="GGW73965.1"/>
    <property type="molecule type" value="Genomic_DNA"/>
</dbReference>
<accession>A0ABQ2WUR1</accession>
<evidence type="ECO:0008006" key="4">
    <source>
        <dbReference type="Google" id="ProtNLM"/>
    </source>
</evidence>
<comment type="caution">
    <text evidence="2">The sequence shown here is derived from an EMBL/GenBank/DDBJ whole genome shotgun (WGS) entry which is preliminary data.</text>
</comment>
<name>A0ABQ2WUR1_9ALTE</name>
<dbReference type="RefSeq" id="WP_189484272.1">
    <property type="nucleotide sequence ID" value="NZ_BMYR01000026.1"/>
</dbReference>
<reference evidence="3" key="1">
    <citation type="journal article" date="2019" name="Int. J. Syst. Evol. Microbiol.">
        <title>The Global Catalogue of Microorganisms (GCM) 10K type strain sequencing project: providing services to taxonomists for standard genome sequencing and annotation.</title>
        <authorList>
            <consortium name="The Broad Institute Genomics Platform"/>
            <consortium name="The Broad Institute Genome Sequencing Center for Infectious Disease"/>
            <person name="Wu L."/>
            <person name="Ma J."/>
        </authorList>
    </citation>
    <scope>NUCLEOTIDE SEQUENCE [LARGE SCALE GENOMIC DNA]</scope>
    <source>
        <strain evidence="3">KCTC 23723</strain>
    </source>
</reference>
<proteinExistence type="predicted"/>
<evidence type="ECO:0000313" key="2">
    <source>
        <dbReference type="EMBL" id="GGW73965.1"/>
    </source>
</evidence>
<evidence type="ECO:0000313" key="3">
    <source>
        <dbReference type="Proteomes" id="UP000634667"/>
    </source>
</evidence>
<organism evidence="2 3">
    <name type="scientific">Alishewanella tabrizica</name>
    <dbReference type="NCBI Taxonomy" id="671278"/>
    <lineage>
        <taxon>Bacteria</taxon>
        <taxon>Pseudomonadati</taxon>
        <taxon>Pseudomonadota</taxon>
        <taxon>Gammaproteobacteria</taxon>
        <taxon>Alteromonadales</taxon>
        <taxon>Alteromonadaceae</taxon>
        <taxon>Alishewanella</taxon>
    </lineage>
</organism>
<dbReference type="Proteomes" id="UP000634667">
    <property type="component" value="Unassembled WGS sequence"/>
</dbReference>
<protein>
    <recommendedName>
        <fullName evidence="4">Lipoprotein</fullName>
    </recommendedName>
</protein>
<keyword evidence="3" id="KW-1185">Reference proteome</keyword>
<gene>
    <name evidence="2" type="ORF">GCM10008111_32260</name>
</gene>
<evidence type="ECO:0000256" key="1">
    <source>
        <dbReference type="SAM" id="SignalP"/>
    </source>
</evidence>
<dbReference type="PROSITE" id="PS51257">
    <property type="entry name" value="PROKAR_LIPOPROTEIN"/>
    <property type="match status" value="1"/>
</dbReference>
<feature type="chain" id="PRO_5045638071" description="Lipoprotein" evidence="1">
    <location>
        <begin position="19"/>
        <end position="304"/>
    </location>
</feature>
<sequence length="304" mass="32735">MKRIATFAFATFTTLIMASCASTSDSGSGGQYPVLKVLSDKPYVWDDSISEALNVARMAQPAGVGNGMKDFADGTHANTGRIGAGMRTFDAGIGLLSQGIFGVIAHESLSQGVNRQLDWKPSIVQLVDAKKVTSDNGLISFDKIAGIVSDSVKGSVEKGHPGISWGPDLIPKDQRISNLSIAINDMVECKKAFDFISINKEHKGYIDQPYSKFFINGGNVSEKHCIISLNISIAGVKKSGELIIVSEIISGHYFNDSIVKNHTGYVIVPDIYFIRASDSPKDIAVTTNYAFVSSKGEKLLFESK</sequence>
<keyword evidence="1" id="KW-0732">Signal</keyword>